<comment type="caution">
    <text evidence="2">The sequence shown here is derived from an EMBL/GenBank/DDBJ whole genome shotgun (WGS) entry which is preliminary data.</text>
</comment>
<feature type="domain" description="UDP-N-acetylglucosamine 2-epimerase" evidence="1">
    <location>
        <begin position="26"/>
        <end position="366"/>
    </location>
</feature>
<dbReference type="Gene3D" id="3.40.50.2000">
    <property type="entry name" value="Glycogen Phosphorylase B"/>
    <property type="match status" value="2"/>
</dbReference>
<dbReference type="Pfam" id="PF02350">
    <property type="entry name" value="Epimerase_2"/>
    <property type="match status" value="1"/>
</dbReference>
<dbReference type="InterPro" id="IPR003331">
    <property type="entry name" value="UDP_GlcNAc_Epimerase_2_dom"/>
</dbReference>
<proteinExistence type="predicted"/>
<protein>
    <submittedName>
        <fullName evidence="2">UDP-N-acetylglucosamine 2-epimerase (Hydrolyzing)</fullName>
    </submittedName>
</protein>
<evidence type="ECO:0000313" key="2">
    <source>
        <dbReference type="EMBL" id="PIR93157.1"/>
    </source>
</evidence>
<evidence type="ECO:0000259" key="1">
    <source>
        <dbReference type="Pfam" id="PF02350"/>
    </source>
</evidence>
<dbReference type="SUPFAM" id="SSF53756">
    <property type="entry name" value="UDP-Glycosyltransferase/glycogen phosphorylase"/>
    <property type="match status" value="1"/>
</dbReference>
<evidence type="ECO:0000313" key="3">
    <source>
        <dbReference type="Proteomes" id="UP000228626"/>
    </source>
</evidence>
<gene>
    <name evidence="2" type="primary">neuC</name>
    <name evidence="2" type="ORF">COT99_02350</name>
</gene>
<organism evidence="2 3">
    <name type="scientific">Candidatus Falkowbacteria bacterium CG10_big_fil_rev_8_21_14_0_10_43_10</name>
    <dbReference type="NCBI Taxonomy" id="1974567"/>
    <lineage>
        <taxon>Bacteria</taxon>
        <taxon>Candidatus Falkowiibacteriota</taxon>
    </lineage>
</organism>
<dbReference type="GO" id="GO:0006047">
    <property type="term" value="P:UDP-N-acetylglucosamine metabolic process"/>
    <property type="evidence" value="ECO:0007669"/>
    <property type="project" value="InterPro"/>
</dbReference>
<reference evidence="3" key="1">
    <citation type="submission" date="2017-09" db="EMBL/GenBank/DDBJ databases">
        <title>Depth-based differentiation of microbial function through sediment-hosted aquifers and enrichment of novel symbionts in the deep terrestrial subsurface.</title>
        <authorList>
            <person name="Probst A.J."/>
            <person name="Ladd B."/>
            <person name="Jarett J.K."/>
            <person name="Geller-Mcgrath D.E."/>
            <person name="Sieber C.M.K."/>
            <person name="Emerson J.B."/>
            <person name="Anantharaman K."/>
            <person name="Thomas B.C."/>
            <person name="Malmstrom R."/>
            <person name="Stieglmeier M."/>
            <person name="Klingl A."/>
            <person name="Woyke T."/>
            <person name="Ryan C.M."/>
            <person name="Banfield J.F."/>
        </authorList>
    </citation>
    <scope>NUCLEOTIDE SEQUENCE [LARGE SCALE GENOMIC DNA]</scope>
</reference>
<dbReference type="AlphaFoldDB" id="A0A2H0V249"/>
<dbReference type="CDD" id="cd03786">
    <property type="entry name" value="GTB_UDP-GlcNAc_2-Epimerase"/>
    <property type="match status" value="1"/>
</dbReference>
<dbReference type="EMBL" id="PFAR01000027">
    <property type="protein sequence ID" value="PIR93157.1"/>
    <property type="molecule type" value="Genomic_DNA"/>
</dbReference>
<dbReference type="InterPro" id="IPR020004">
    <property type="entry name" value="UDP-GlcNAc_Epase"/>
</dbReference>
<name>A0A2H0V249_9BACT</name>
<dbReference type="GO" id="GO:0004553">
    <property type="term" value="F:hydrolase activity, hydrolyzing O-glycosyl compounds"/>
    <property type="evidence" value="ECO:0007669"/>
    <property type="project" value="InterPro"/>
</dbReference>
<dbReference type="PANTHER" id="PTHR43174">
    <property type="entry name" value="UDP-N-ACETYLGLUCOSAMINE 2-EPIMERASE"/>
    <property type="match status" value="1"/>
</dbReference>
<accession>A0A2H0V249</accession>
<dbReference type="Proteomes" id="UP000228626">
    <property type="component" value="Unassembled WGS sequence"/>
</dbReference>
<sequence length="385" mass="43574">MPKNKKIILVVTGTRAEYGLLESTIKEIMKSKKLELRLLVTGMHTLKRYGLTINEIKKDKLPITKVVKIKERSDMLDALAQEIIGIKKYCEKNRPDLILVLGDRDEPFAAAITGGHLGIPVGHIHGGDVSGAVVDDYIRHAITKFSHLHFTASKYSRQRVLKLGEEKWRVFNVGAPGWDNLKEEKYLNRQELADKFKLDKNKKWFLVLQHPAPLENISVIRQITPTLKAIARHDAEKIIIYPNSDTGSDIIARTINNYRGRKNYHINKSLERKVYLSFLKHGDLLIGNSSSGIIESGFFKLPTVNIGNRQSGRETGRNVIHAGYEEKGITRAISRALSADFRENIKMENNIYGSGAAGKKIVKILERVAYDHKLLAKKFTYAKIK</sequence>
<dbReference type="PANTHER" id="PTHR43174:SF3">
    <property type="entry name" value="UDP-N-ACETYLGLUCOSAMINE 2-EPIMERASE"/>
    <property type="match status" value="1"/>
</dbReference>
<dbReference type="NCBIfam" id="TIGR03568">
    <property type="entry name" value="NeuC_NnaA"/>
    <property type="match status" value="1"/>
</dbReference>
<dbReference type="InterPro" id="IPR029767">
    <property type="entry name" value="WecB-like"/>
</dbReference>